<dbReference type="Proteomes" id="UP000823674">
    <property type="component" value="Chromosome A09"/>
</dbReference>
<proteinExistence type="predicted"/>
<reference evidence="1 2" key="1">
    <citation type="submission" date="2021-03" db="EMBL/GenBank/DDBJ databases">
        <authorList>
            <person name="King G.J."/>
            <person name="Bancroft I."/>
            <person name="Baten A."/>
            <person name="Bloomfield J."/>
            <person name="Borpatragohain P."/>
            <person name="He Z."/>
            <person name="Irish N."/>
            <person name="Irwin J."/>
            <person name="Liu K."/>
            <person name="Mauleon R.P."/>
            <person name="Moore J."/>
            <person name="Morris R."/>
            <person name="Ostergaard L."/>
            <person name="Wang B."/>
            <person name="Wells R."/>
        </authorList>
    </citation>
    <scope>NUCLEOTIDE SEQUENCE [LARGE SCALE GENOMIC DNA]</scope>
    <source>
        <strain evidence="1">R-o-18</strain>
        <tissue evidence="1">Leaf</tissue>
    </source>
</reference>
<protein>
    <submittedName>
        <fullName evidence="1">Uncharacterized protein</fullName>
    </submittedName>
</protein>
<evidence type="ECO:0000313" key="2">
    <source>
        <dbReference type="Proteomes" id="UP000823674"/>
    </source>
</evidence>
<comment type="caution">
    <text evidence="1">The sequence shown here is derived from an EMBL/GenBank/DDBJ whole genome shotgun (WGS) entry which is preliminary data.</text>
</comment>
<evidence type="ECO:0000313" key="1">
    <source>
        <dbReference type="EMBL" id="KAG5383651.1"/>
    </source>
</evidence>
<keyword evidence="2" id="KW-1185">Reference proteome</keyword>
<sequence length="94" mass="10979">MRRISECEHRLLKQLGDEWHFTPFGFHGYMCNKHFASSDDWVASGGSSLWLASLQDRRDQIFFVQEEIPMVKSLRFHLTEALDVPGDQKPIQND</sequence>
<accession>A0ABQ7LD00</accession>
<organism evidence="1 2">
    <name type="scientific">Brassica rapa subsp. trilocularis</name>
    <dbReference type="NCBI Taxonomy" id="1813537"/>
    <lineage>
        <taxon>Eukaryota</taxon>
        <taxon>Viridiplantae</taxon>
        <taxon>Streptophyta</taxon>
        <taxon>Embryophyta</taxon>
        <taxon>Tracheophyta</taxon>
        <taxon>Spermatophyta</taxon>
        <taxon>Magnoliopsida</taxon>
        <taxon>eudicotyledons</taxon>
        <taxon>Gunneridae</taxon>
        <taxon>Pentapetalae</taxon>
        <taxon>rosids</taxon>
        <taxon>malvids</taxon>
        <taxon>Brassicales</taxon>
        <taxon>Brassicaceae</taxon>
        <taxon>Brassiceae</taxon>
        <taxon>Brassica</taxon>
    </lineage>
</organism>
<dbReference type="EMBL" id="JADBGQ010000008">
    <property type="protein sequence ID" value="KAG5383651.1"/>
    <property type="molecule type" value="Genomic_DNA"/>
</dbReference>
<name>A0ABQ7LD00_BRACM</name>
<gene>
    <name evidence="1" type="primary">A09p027840.1_BraROA</name>
    <name evidence="1" type="ORF">IGI04_035121</name>
</gene>